<proteinExistence type="predicted"/>
<evidence type="ECO:0008006" key="3">
    <source>
        <dbReference type="Google" id="ProtNLM"/>
    </source>
</evidence>
<organism evidence="1 2">
    <name type="scientific">Hassallia byssoidea VB512170</name>
    <dbReference type="NCBI Taxonomy" id="1304833"/>
    <lineage>
        <taxon>Bacteria</taxon>
        <taxon>Bacillati</taxon>
        <taxon>Cyanobacteriota</taxon>
        <taxon>Cyanophyceae</taxon>
        <taxon>Nostocales</taxon>
        <taxon>Tolypothrichaceae</taxon>
        <taxon>Hassallia</taxon>
    </lineage>
</organism>
<keyword evidence="2" id="KW-1185">Reference proteome</keyword>
<protein>
    <recommendedName>
        <fullName evidence="3">ParB/Sulfiredoxin domain-containing protein</fullName>
    </recommendedName>
</protein>
<dbReference type="SUPFAM" id="SSF110849">
    <property type="entry name" value="ParB/Sulfiredoxin"/>
    <property type="match status" value="1"/>
</dbReference>
<evidence type="ECO:0000313" key="1">
    <source>
        <dbReference type="EMBL" id="NEU71769.1"/>
    </source>
</evidence>
<dbReference type="InterPro" id="IPR036086">
    <property type="entry name" value="ParB/Sulfiredoxin_sf"/>
</dbReference>
<name>A0A846H578_9CYAN</name>
<dbReference type="AlphaFoldDB" id="A0A846H578"/>
<dbReference type="RefSeq" id="WP_039744620.1">
    <property type="nucleotide sequence ID" value="NZ_JTCM02000005.1"/>
</dbReference>
<dbReference type="Gene3D" id="3.90.1530.10">
    <property type="entry name" value="Conserved hypothetical protein from pyrococcus furiosus pfu- 392566-001, ParB domain"/>
    <property type="match status" value="1"/>
</dbReference>
<reference evidence="1 2" key="1">
    <citation type="journal article" date="2015" name="Genome Announc.">
        <title>Draft Genome Sequence of Cyanobacterium Hassallia byssoidea Strain VB512170, Isolated from Monuments in India.</title>
        <authorList>
            <person name="Singh D."/>
            <person name="Chandrababunaidu M.M."/>
            <person name="Panda A."/>
            <person name="Sen D."/>
            <person name="Bhattacharyya S."/>
            <person name="Adhikary S.P."/>
            <person name="Tripathy S."/>
        </authorList>
    </citation>
    <scope>NUCLEOTIDE SEQUENCE [LARGE SCALE GENOMIC DNA]</scope>
    <source>
        <strain evidence="1 2">VB512170</strain>
    </source>
</reference>
<gene>
    <name evidence="1" type="ORF">PI95_004020</name>
</gene>
<evidence type="ECO:0000313" key="2">
    <source>
        <dbReference type="Proteomes" id="UP000031549"/>
    </source>
</evidence>
<accession>A0A846H578</accession>
<sequence length="394" mass="45736">MYYSDHQQVVYLPPDQLVVHPRLIEIYGENENRPLLSSSIRREMRIIVPLQVSARTGVNVVLSGKCRLQIAKQLGFATVPVSFGEYSSSEEELNVLYDLNIHREEKTHFQKFQEGTYWEPKLKLKAKERQQENARRLNERKQSTKYSNLNTSINDNNYQKIELPVIKDVAGKVKLSVGSYHKGKKVYELISQLTEQGKLRSAEALRQELNRSIDAAYKFICDDSRHKVLNVIESSEVNTIREGLGLVRTGSRNPFRKFEVGQVYQFKKEQRSGLERSGRVIKITNEFIEFGFRNFKTNDLETISLRPSNVDATLQEEPSMQERERIFRLLHSFGSIYPVQVGLTEMLNFPNLTLEEERYLTFLETGKLEEMIDQRKIEFGIQARDENTGDFRAA</sequence>
<comment type="caution">
    <text evidence="1">The sequence shown here is derived from an EMBL/GenBank/DDBJ whole genome shotgun (WGS) entry which is preliminary data.</text>
</comment>
<dbReference type="EMBL" id="JTCM02000005">
    <property type="protein sequence ID" value="NEU71769.1"/>
    <property type="molecule type" value="Genomic_DNA"/>
</dbReference>
<dbReference type="Proteomes" id="UP000031549">
    <property type="component" value="Unassembled WGS sequence"/>
</dbReference>